<proteinExistence type="predicted"/>
<dbReference type="Proteomes" id="UP000192610">
    <property type="component" value="Unassembled WGS sequence"/>
</dbReference>
<reference evidence="2" key="1">
    <citation type="submission" date="2016-04" db="EMBL/GenBank/DDBJ databases">
        <authorList>
            <person name="Chen L."/>
            <person name="Zhuang W."/>
            <person name="Wang G."/>
        </authorList>
    </citation>
    <scope>NUCLEOTIDE SEQUENCE [LARGE SCALE GENOMIC DNA]</scope>
    <source>
        <strain evidence="2">17621</strain>
    </source>
</reference>
<comment type="caution">
    <text evidence="1">The sequence shown here is derived from an EMBL/GenBank/DDBJ whole genome shotgun (WGS) entry which is preliminary data.</text>
</comment>
<dbReference type="AlphaFoldDB" id="A0A1V9E1K8"/>
<evidence type="ECO:0000313" key="1">
    <source>
        <dbReference type="EMBL" id="OQP39982.1"/>
    </source>
</evidence>
<accession>A0A1V9E1K8</accession>
<gene>
    <name evidence="1" type="ORF">A4H97_17345</name>
</gene>
<keyword evidence="2" id="KW-1185">Reference proteome</keyword>
<dbReference type="RefSeq" id="WP_081204484.1">
    <property type="nucleotide sequence ID" value="NZ_FOCZ01000003.1"/>
</dbReference>
<sequence>MRVKSIWLIIALIVSVSFKNREKGADSVYAMAIMQHMEKFPTETLYVWKCDDIELPSKLGQHKIINIENFDAVMKGRKSLSVLKLFPIELNKGNFDVGIIDYQVEKKSTGINLLNGGSEVFTFSYNADQDKYQIIDRKKFSM</sequence>
<protein>
    <submittedName>
        <fullName evidence="1">Uncharacterized protein</fullName>
    </submittedName>
</protein>
<dbReference type="STRING" id="354355.SAMN05660816_02214"/>
<organism evidence="1 2">
    <name type="scientific">Niastella yeongjuensis</name>
    <dbReference type="NCBI Taxonomy" id="354355"/>
    <lineage>
        <taxon>Bacteria</taxon>
        <taxon>Pseudomonadati</taxon>
        <taxon>Bacteroidota</taxon>
        <taxon>Chitinophagia</taxon>
        <taxon>Chitinophagales</taxon>
        <taxon>Chitinophagaceae</taxon>
        <taxon>Niastella</taxon>
    </lineage>
</organism>
<evidence type="ECO:0000313" key="2">
    <source>
        <dbReference type="Proteomes" id="UP000192610"/>
    </source>
</evidence>
<dbReference type="EMBL" id="LVXG01000078">
    <property type="protein sequence ID" value="OQP39982.1"/>
    <property type="molecule type" value="Genomic_DNA"/>
</dbReference>
<name>A0A1V9E1K8_9BACT</name>